<dbReference type="EMBL" id="AZIM01009640">
    <property type="protein sequence ID" value="ETE57141.1"/>
    <property type="molecule type" value="Genomic_DNA"/>
</dbReference>
<evidence type="ECO:0000313" key="3">
    <source>
        <dbReference type="Proteomes" id="UP000018936"/>
    </source>
</evidence>
<evidence type="ECO:0000256" key="1">
    <source>
        <dbReference type="SAM" id="MobiDB-lite"/>
    </source>
</evidence>
<feature type="compositionally biased region" description="Basic residues" evidence="1">
    <location>
        <begin position="1"/>
        <end position="12"/>
    </location>
</feature>
<evidence type="ECO:0000313" key="2">
    <source>
        <dbReference type="EMBL" id="ETE57141.1"/>
    </source>
</evidence>
<protein>
    <submittedName>
        <fullName evidence="2">Putative tumor suppressor protein MN1</fullName>
    </submittedName>
</protein>
<gene>
    <name evidence="2" type="primary">MN1</name>
    <name evidence="2" type="ORF">L345_17147</name>
</gene>
<accession>V8N5H4</accession>
<feature type="region of interest" description="Disordered" evidence="1">
    <location>
        <begin position="61"/>
        <end position="95"/>
    </location>
</feature>
<keyword evidence="3" id="KW-1185">Reference proteome</keyword>
<feature type="non-terminal residue" evidence="2">
    <location>
        <position position="95"/>
    </location>
</feature>
<reference evidence="2 3" key="1">
    <citation type="journal article" date="2013" name="Proc. Natl. Acad. Sci. U.S.A.">
        <title>The king cobra genome reveals dynamic gene evolution and adaptation in the snake venom system.</title>
        <authorList>
            <person name="Vonk F.J."/>
            <person name="Casewell N.R."/>
            <person name="Henkel C.V."/>
            <person name="Heimberg A.M."/>
            <person name="Jansen H.J."/>
            <person name="McCleary R.J."/>
            <person name="Kerkkamp H.M."/>
            <person name="Vos R.A."/>
            <person name="Guerreiro I."/>
            <person name="Calvete J.J."/>
            <person name="Wuster W."/>
            <person name="Woods A.E."/>
            <person name="Logan J.M."/>
            <person name="Harrison R.A."/>
            <person name="Castoe T.A."/>
            <person name="de Koning A.P."/>
            <person name="Pollock D.D."/>
            <person name="Yandell M."/>
            <person name="Calderon D."/>
            <person name="Renjifo C."/>
            <person name="Currier R.B."/>
            <person name="Salgado D."/>
            <person name="Pla D."/>
            <person name="Sanz L."/>
            <person name="Hyder A.S."/>
            <person name="Ribeiro J.M."/>
            <person name="Arntzen J.W."/>
            <person name="van den Thillart G.E."/>
            <person name="Boetzer M."/>
            <person name="Pirovano W."/>
            <person name="Dirks R.P."/>
            <person name="Spaink H.P."/>
            <person name="Duboule D."/>
            <person name="McGlinn E."/>
            <person name="Kini R.M."/>
            <person name="Richardson M.K."/>
        </authorList>
    </citation>
    <scope>NUCLEOTIDE SEQUENCE</scope>
    <source>
        <tissue evidence="2">Blood</tissue>
    </source>
</reference>
<feature type="region of interest" description="Disordered" evidence="1">
    <location>
        <begin position="1"/>
        <end position="28"/>
    </location>
</feature>
<dbReference type="AlphaFoldDB" id="V8N5H4"/>
<organism evidence="2 3">
    <name type="scientific">Ophiophagus hannah</name>
    <name type="common">King cobra</name>
    <name type="synonym">Naja hannah</name>
    <dbReference type="NCBI Taxonomy" id="8665"/>
    <lineage>
        <taxon>Eukaryota</taxon>
        <taxon>Metazoa</taxon>
        <taxon>Chordata</taxon>
        <taxon>Craniata</taxon>
        <taxon>Vertebrata</taxon>
        <taxon>Euteleostomi</taxon>
        <taxon>Lepidosauria</taxon>
        <taxon>Squamata</taxon>
        <taxon>Bifurcata</taxon>
        <taxon>Unidentata</taxon>
        <taxon>Episquamata</taxon>
        <taxon>Toxicofera</taxon>
        <taxon>Serpentes</taxon>
        <taxon>Colubroidea</taxon>
        <taxon>Elapidae</taxon>
        <taxon>Elapinae</taxon>
        <taxon>Ophiophagus</taxon>
    </lineage>
</organism>
<dbReference type="Proteomes" id="UP000018936">
    <property type="component" value="Unassembled WGS sequence"/>
</dbReference>
<proteinExistence type="predicted"/>
<feature type="non-terminal residue" evidence="2">
    <location>
        <position position="1"/>
    </location>
</feature>
<name>V8N5H4_OPHHA</name>
<comment type="caution">
    <text evidence="2">The sequence shown here is derived from an EMBL/GenBank/DDBJ whole genome shotgun (WGS) entry which is preliminary data.</text>
</comment>
<sequence length="95" mass="10121">PSGAVHGHRHLRPGLDPQPSDGSGYLGLASLHGQHLHLLHHHRGHESGHLDGRLPGLRHAVRLCGHPDPGDAAGGGARPGPLHRPQPLQDQLRRV</sequence>